<sequence>MFKGHHNTNYVLRAGLLLALLLGVKPFIRFKYRVSQATLEVVPRIWPREADVLEVVCRSLREVPRCFAASGDRSLHGYSRGRPLSERNPDGSIDNILMREFAAFFVRTAMVPVEELPSLPEDWPVDGDSNGFLHWLIDFTEQCVHLRNLDRFGYLFDAVGIPRDAMTRFKEDHRSLTSRPFVLLHTDVHRANVIVRRKKISVIDWELALYGDPLHELATHIVRMGYGEGERRQMITLWAQALEEAGLGMLTAGLHEDLAIYLAFEYAQSAFTDVMRAALSLPADAEELHFRVAGKRVNRAMERAREPLKLDDVPVLEKLVQALREWHSLFGPPTPTIAL</sequence>
<evidence type="ECO:0000313" key="3">
    <source>
        <dbReference type="Proteomes" id="UP001501009"/>
    </source>
</evidence>
<dbReference type="Proteomes" id="UP001501009">
    <property type="component" value="Unassembled WGS sequence"/>
</dbReference>
<dbReference type="SUPFAM" id="SSF56112">
    <property type="entry name" value="Protein kinase-like (PK-like)"/>
    <property type="match status" value="1"/>
</dbReference>
<proteinExistence type="predicted"/>
<dbReference type="PANTHER" id="PTHR40086">
    <property type="entry name" value="PHOSPHOTRANSFERASE YTMP-RELATED"/>
    <property type="match status" value="1"/>
</dbReference>
<dbReference type="PANTHER" id="PTHR40086:SF1">
    <property type="entry name" value="CELL CYCLE REGULATOR CCRZ"/>
    <property type="match status" value="1"/>
</dbReference>
<comment type="caution">
    <text evidence="2">The sequence shown here is derived from an EMBL/GenBank/DDBJ whole genome shotgun (WGS) entry which is preliminary data.</text>
</comment>
<accession>A0ABP7HX68</accession>
<dbReference type="Gene3D" id="3.90.1200.10">
    <property type="match status" value="1"/>
</dbReference>
<keyword evidence="3" id="KW-1185">Reference proteome</keyword>
<feature type="domain" description="Aminoglycoside phosphotransferase" evidence="1">
    <location>
        <begin position="47"/>
        <end position="237"/>
    </location>
</feature>
<reference evidence="3" key="1">
    <citation type="journal article" date="2019" name="Int. J. Syst. Evol. Microbiol.">
        <title>The Global Catalogue of Microorganisms (GCM) 10K type strain sequencing project: providing services to taxonomists for standard genome sequencing and annotation.</title>
        <authorList>
            <consortium name="The Broad Institute Genomics Platform"/>
            <consortium name="The Broad Institute Genome Sequencing Center for Infectious Disease"/>
            <person name="Wu L."/>
            <person name="Ma J."/>
        </authorList>
    </citation>
    <scope>NUCLEOTIDE SEQUENCE [LARGE SCALE GENOMIC DNA]</scope>
    <source>
        <strain evidence="3">JCM 17138</strain>
    </source>
</reference>
<evidence type="ECO:0000259" key="1">
    <source>
        <dbReference type="Pfam" id="PF01636"/>
    </source>
</evidence>
<dbReference type="Pfam" id="PF01636">
    <property type="entry name" value="APH"/>
    <property type="match status" value="1"/>
</dbReference>
<dbReference type="InterPro" id="IPR052077">
    <property type="entry name" value="CcrZ_PhaseVar_Mediator"/>
</dbReference>
<evidence type="ECO:0000313" key="2">
    <source>
        <dbReference type="EMBL" id="GAA3800920.1"/>
    </source>
</evidence>
<organism evidence="2 3">
    <name type="scientific">Streptomyces coacervatus</name>
    <dbReference type="NCBI Taxonomy" id="647381"/>
    <lineage>
        <taxon>Bacteria</taxon>
        <taxon>Bacillati</taxon>
        <taxon>Actinomycetota</taxon>
        <taxon>Actinomycetes</taxon>
        <taxon>Kitasatosporales</taxon>
        <taxon>Streptomycetaceae</taxon>
        <taxon>Streptomyces</taxon>
    </lineage>
</organism>
<name>A0ABP7HX68_9ACTN</name>
<protein>
    <submittedName>
        <fullName evidence="2">Phosphotransferase</fullName>
    </submittedName>
</protein>
<dbReference type="InterPro" id="IPR011009">
    <property type="entry name" value="Kinase-like_dom_sf"/>
</dbReference>
<dbReference type="EMBL" id="BAABDE010000017">
    <property type="protein sequence ID" value="GAA3800920.1"/>
    <property type="molecule type" value="Genomic_DNA"/>
</dbReference>
<gene>
    <name evidence="2" type="ORF">GCM10022403_039000</name>
</gene>
<dbReference type="InterPro" id="IPR002575">
    <property type="entry name" value="Aminoglycoside_PTrfase"/>
</dbReference>